<name>A0A7S0MM36_9CRYP</name>
<sequence>MFGQSNSRLAVVLCILSLGNCQNGTDIYPDIQGQWKVTYRFVEMKGERSKISACRGPFPWEYSWNFDICQFASGNARRNTYTAMKTGTDDYIVKVLAPAEPKSVLSACVPGTFVGATAAAKAEPVLKDHDEWYSELPKDVNGLDTQPRTFSEFTIPNAQPYLIGTFCRQYVWQDTTANQAGAKHYARGWRSENETWVFLRNACDCPGPPDAVARACLPRTAGGCNDGAHGPQLMRADENCLESLGISPSACPTRLVGVSGGLVVFAVDGEAKKCFMYSQISGRRVQPAAKLQATCSPILSTI</sequence>
<dbReference type="AlphaFoldDB" id="A0A7S0MM36"/>
<keyword evidence="1" id="KW-0732">Signal</keyword>
<gene>
    <name evidence="2" type="ORF">CCUR1050_LOCUS23245</name>
</gene>
<protein>
    <submittedName>
        <fullName evidence="2">Uncharacterized protein</fullName>
    </submittedName>
</protein>
<feature type="signal peptide" evidence="1">
    <location>
        <begin position="1"/>
        <end position="21"/>
    </location>
</feature>
<evidence type="ECO:0000256" key="1">
    <source>
        <dbReference type="SAM" id="SignalP"/>
    </source>
</evidence>
<dbReference type="EMBL" id="HBEZ01042193">
    <property type="protein sequence ID" value="CAD8645560.1"/>
    <property type="molecule type" value="Transcribed_RNA"/>
</dbReference>
<feature type="chain" id="PRO_5030775420" evidence="1">
    <location>
        <begin position="22"/>
        <end position="302"/>
    </location>
</feature>
<proteinExistence type="predicted"/>
<reference evidence="2" key="1">
    <citation type="submission" date="2021-01" db="EMBL/GenBank/DDBJ databases">
        <authorList>
            <person name="Corre E."/>
            <person name="Pelletier E."/>
            <person name="Niang G."/>
            <person name="Scheremetjew M."/>
            <person name="Finn R."/>
            <person name="Kale V."/>
            <person name="Holt S."/>
            <person name="Cochrane G."/>
            <person name="Meng A."/>
            <person name="Brown T."/>
            <person name="Cohen L."/>
        </authorList>
    </citation>
    <scope>NUCLEOTIDE SEQUENCE</scope>
    <source>
        <strain evidence="2">CCAP979/52</strain>
    </source>
</reference>
<accession>A0A7S0MM36</accession>
<evidence type="ECO:0000313" key="2">
    <source>
        <dbReference type="EMBL" id="CAD8645560.1"/>
    </source>
</evidence>
<organism evidence="2">
    <name type="scientific">Cryptomonas curvata</name>
    <dbReference type="NCBI Taxonomy" id="233186"/>
    <lineage>
        <taxon>Eukaryota</taxon>
        <taxon>Cryptophyceae</taxon>
        <taxon>Cryptomonadales</taxon>
        <taxon>Cryptomonadaceae</taxon>
        <taxon>Cryptomonas</taxon>
    </lineage>
</organism>